<evidence type="ECO:0000256" key="2">
    <source>
        <dbReference type="ARBA" id="ARBA00022801"/>
    </source>
</evidence>
<feature type="domain" description="Peptidase M20 dimerisation" evidence="4">
    <location>
        <begin position="187"/>
        <end position="282"/>
    </location>
</feature>
<proteinExistence type="inferred from homology"/>
<dbReference type="EMBL" id="JAUSUC010000084">
    <property type="protein sequence ID" value="MDQ0216836.1"/>
    <property type="molecule type" value="Genomic_DNA"/>
</dbReference>
<dbReference type="AlphaFoldDB" id="A0AAJ1T579"/>
<feature type="binding site" evidence="3">
    <location>
        <position position="164"/>
    </location>
    <ligand>
        <name>Mn(2+)</name>
        <dbReference type="ChEBI" id="CHEBI:29035"/>
        <label>2</label>
    </ligand>
</feature>
<dbReference type="SUPFAM" id="SSF53187">
    <property type="entry name" value="Zn-dependent exopeptidases"/>
    <property type="match status" value="1"/>
</dbReference>
<dbReference type="InterPro" id="IPR017439">
    <property type="entry name" value="Amidohydrolase"/>
</dbReference>
<dbReference type="InterPro" id="IPR011650">
    <property type="entry name" value="Peptidase_M20_dimer"/>
</dbReference>
<dbReference type="InterPro" id="IPR002933">
    <property type="entry name" value="Peptidase_M20"/>
</dbReference>
<organism evidence="5 6">
    <name type="scientific">Oikeobacillus pervagus</name>
    <dbReference type="NCBI Taxonomy" id="1325931"/>
    <lineage>
        <taxon>Bacteria</taxon>
        <taxon>Bacillati</taxon>
        <taxon>Bacillota</taxon>
        <taxon>Bacilli</taxon>
        <taxon>Bacillales</taxon>
        <taxon>Bacillaceae</taxon>
        <taxon>Oikeobacillus</taxon>
    </lineage>
</organism>
<name>A0AAJ1T579_9BACI</name>
<dbReference type="NCBIfam" id="TIGR01891">
    <property type="entry name" value="amidohydrolases"/>
    <property type="match status" value="1"/>
</dbReference>
<keyword evidence="2 5" id="KW-0378">Hydrolase</keyword>
<keyword evidence="3" id="KW-0479">Metal-binding</keyword>
<evidence type="ECO:0000313" key="6">
    <source>
        <dbReference type="Proteomes" id="UP001237207"/>
    </source>
</evidence>
<dbReference type="InterPro" id="IPR036264">
    <property type="entry name" value="Bact_exopeptidase_dim_dom"/>
</dbReference>
<comment type="caution">
    <text evidence="5">The sequence shown here is derived from an EMBL/GenBank/DDBJ whole genome shotgun (WGS) entry which is preliminary data.</text>
</comment>
<dbReference type="Gene3D" id="3.30.70.360">
    <property type="match status" value="1"/>
</dbReference>
<keyword evidence="6" id="KW-1185">Reference proteome</keyword>
<comment type="similarity">
    <text evidence="1">Belongs to the peptidase M20 family.</text>
</comment>
<keyword evidence="3" id="KW-0464">Manganese</keyword>
<protein>
    <submittedName>
        <fullName evidence="5">Amidohydrolase</fullName>
        <ecNumber evidence="5">3.5.1.-</ecNumber>
    </submittedName>
</protein>
<accession>A0AAJ1T579</accession>
<dbReference type="Gene3D" id="3.40.630.10">
    <property type="entry name" value="Zn peptidases"/>
    <property type="match status" value="1"/>
</dbReference>
<feature type="binding site" evidence="3">
    <location>
        <position position="105"/>
    </location>
    <ligand>
        <name>Mn(2+)</name>
        <dbReference type="ChEBI" id="CHEBI:29035"/>
        <label>2</label>
    </ligand>
</feature>
<dbReference type="Proteomes" id="UP001237207">
    <property type="component" value="Unassembled WGS sequence"/>
</dbReference>
<evidence type="ECO:0000313" key="5">
    <source>
        <dbReference type="EMBL" id="MDQ0216836.1"/>
    </source>
</evidence>
<evidence type="ECO:0000256" key="3">
    <source>
        <dbReference type="PIRSR" id="PIRSR005962-1"/>
    </source>
</evidence>
<dbReference type="Pfam" id="PF01546">
    <property type="entry name" value="Peptidase_M20"/>
    <property type="match status" value="1"/>
</dbReference>
<dbReference type="RefSeq" id="WP_307258921.1">
    <property type="nucleotide sequence ID" value="NZ_JAUSUC010000084.1"/>
</dbReference>
<dbReference type="GO" id="GO:0046872">
    <property type="term" value="F:metal ion binding"/>
    <property type="evidence" value="ECO:0007669"/>
    <property type="project" value="UniProtKB-KW"/>
</dbReference>
<dbReference type="PANTHER" id="PTHR11014:SF63">
    <property type="entry name" value="METALLOPEPTIDASE, PUTATIVE (AFU_ORTHOLOGUE AFUA_6G09600)-RELATED"/>
    <property type="match status" value="1"/>
</dbReference>
<dbReference type="EC" id="3.5.1.-" evidence="5"/>
<feature type="binding site" evidence="3">
    <location>
        <position position="139"/>
    </location>
    <ligand>
        <name>Mn(2+)</name>
        <dbReference type="ChEBI" id="CHEBI:29035"/>
        <label>2</label>
    </ligand>
</feature>
<dbReference type="PIRSF" id="PIRSF005962">
    <property type="entry name" value="Pept_M20D_amidohydro"/>
    <property type="match status" value="1"/>
</dbReference>
<dbReference type="FunFam" id="3.30.70.360:FF:000014">
    <property type="entry name" value="N-acyl-L-amino acid amidohydrolase"/>
    <property type="match status" value="1"/>
</dbReference>
<dbReference type="SUPFAM" id="SSF55031">
    <property type="entry name" value="Bacterial exopeptidase dimerisation domain"/>
    <property type="match status" value="1"/>
</dbReference>
<feature type="binding site" evidence="3">
    <location>
        <position position="103"/>
    </location>
    <ligand>
        <name>Mn(2+)</name>
        <dbReference type="ChEBI" id="CHEBI:29035"/>
        <label>2</label>
    </ligand>
</feature>
<dbReference type="Pfam" id="PF07687">
    <property type="entry name" value="M20_dimer"/>
    <property type="match status" value="1"/>
</dbReference>
<evidence type="ECO:0000256" key="1">
    <source>
        <dbReference type="ARBA" id="ARBA00006153"/>
    </source>
</evidence>
<comment type="cofactor">
    <cofactor evidence="3">
        <name>Mn(2+)</name>
        <dbReference type="ChEBI" id="CHEBI:29035"/>
    </cofactor>
    <text evidence="3">The Mn(2+) ion enhances activity.</text>
</comment>
<evidence type="ECO:0000259" key="4">
    <source>
        <dbReference type="Pfam" id="PF07687"/>
    </source>
</evidence>
<reference evidence="5" key="1">
    <citation type="submission" date="2023-07" db="EMBL/GenBank/DDBJ databases">
        <title>Genomic Encyclopedia of Type Strains, Phase IV (KMG-IV): sequencing the most valuable type-strain genomes for metagenomic binning, comparative biology and taxonomic classification.</title>
        <authorList>
            <person name="Goeker M."/>
        </authorList>
    </citation>
    <scope>NUCLEOTIDE SEQUENCE</scope>
    <source>
        <strain evidence="5">DSM 23947</strain>
    </source>
</reference>
<feature type="binding site" evidence="3">
    <location>
        <position position="363"/>
    </location>
    <ligand>
        <name>Mn(2+)</name>
        <dbReference type="ChEBI" id="CHEBI:29035"/>
        <label>2</label>
    </ligand>
</feature>
<gene>
    <name evidence="5" type="ORF">J2S13_003323</name>
</gene>
<sequence>MIDSIVKSLENMFTETVSLRRYFHQFPELSFEEENTPKKIAEYLNSLGIKVRTDVGGRGVVGVIEGKYPGKTVALRADFDALAIQDQKEVEYKSKVPGKMHACGHDGHTAALLSVAKVLQEHRDHIKGKVVLIHQFAEEITPGGAISMIEDGCLDGVDAIFGTHLWSTIPVGKIGFHSGPIMAAADKFTVEIQGEGGHGGQPHRTCDPIILATNYIQMLQQIVSRNIDPLSSAVISVCTIHSGSSFNVIPEKVQLSGTVRTFDVEVQEIVFNRMETLLKTLCEGAGASYTFEFEKGYPPVINHQEETQFAMKCAQQLLGEEKVFDYQPQMAGEDFSYYLQKVPGTFFFTGAGNPEIGAKYPHHHPKFDIDEKALLYAAQVLAIVAVQYLEKHEGKIK</sequence>
<dbReference type="PANTHER" id="PTHR11014">
    <property type="entry name" value="PEPTIDASE M20 FAMILY MEMBER"/>
    <property type="match status" value="1"/>
</dbReference>
<dbReference type="GO" id="GO:0016787">
    <property type="term" value="F:hydrolase activity"/>
    <property type="evidence" value="ECO:0007669"/>
    <property type="project" value="UniProtKB-KW"/>
</dbReference>